<gene>
    <name evidence="1" type="ORF">ACJRO7_025825</name>
</gene>
<accession>A0ABD3KA98</accession>
<dbReference type="EMBL" id="JBJKBG010000006">
    <property type="protein sequence ID" value="KAL3736954.1"/>
    <property type="molecule type" value="Genomic_DNA"/>
</dbReference>
<dbReference type="AlphaFoldDB" id="A0ABD3KA98"/>
<comment type="caution">
    <text evidence="1">The sequence shown here is derived from an EMBL/GenBank/DDBJ whole genome shotgun (WGS) entry which is preliminary data.</text>
</comment>
<name>A0ABD3KA98_EUCGL</name>
<evidence type="ECO:0000313" key="2">
    <source>
        <dbReference type="Proteomes" id="UP001634007"/>
    </source>
</evidence>
<organism evidence="1 2">
    <name type="scientific">Eucalyptus globulus</name>
    <name type="common">Tasmanian blue gum</name>
    <dbReference type="NCBI Taxonomy" id="34317"/>
    <lineage>
        <taxon>Eukaryota</taxon>
        <taxon>Viridiplantae</taxon>
        <taxon>Streptophyta</taxon>
        <taxon>Embryophyta</taxon>
        <taxon>Tracheophyta</taxon>
        <taxon>Spermatophyta</taxon>
        <taxon>Magnoliopsida</taxon>
        <taxon>eudicotyledons</taxon>
        <taxon>Gunneridae</taxon>
        <taxon>Pentapetalae</taxon>
        <taxon>rosids</taxon>
        <taxon>malvids</taxon>
        <taxon>Myrtales</taxon>
        <taxon>Myrtaceae</taxon>
        <taxon>Myrtoideae</taxon>
        <taxon>Eucalypteae</taxon>
        <taxon>Eucalyptus</taxon>
    </lineage>
</organism>
<reference evidence="1 2" key="1">
    <citation type="submission" date="2024-11" db="EMBL/GenBank/DDBJ databases">
        <title>Chromosome-level genome assembly of Eucalyptus globulus Labill. provides insights into its genome evolution.</title>
        <authorList>
            <person name="Li X."/>
        </authorList>
    </citation>
    <scope>NUCLEOTIDE SEQUENCE [LARGE SCALE GENOMIC DNA]</scope>
    <source>
        <strain evidence="1">CL2024</strain>
        <tissue evidence="1">Fresh tender leaves</tissue>
    </source>
</reference>
<keyword evidence="2" id="KW-1185">Reference proteome</keyword>
<proteinExistence type="predicted"/>
<evidence type="ECO:0000313" key="1">
    <source>
        <dbReference type="EMBL" id="KAL3736954.1"/>
    </source>
</evidence>
<sequence>MSKEVGFSAVISSLRIPHLLAHVTIVLAEVILEPSLGEGEGVEMALGLDLLWKGEGGAMEVEAVRAAQNRAMNKVRVMTEVVAHVAHVMHQQNILHQEKQVASVLILDVQVPRSAPGIMFELIFYAAEVKAEDDQTAAGAGDEAGLFPYEVRDQSMMRIVWMLQLSWQFQA</sequence>
<dbReference type="Proteomes" id="UP001634007">
    <property type="component" value="Unassembled WGS sequence"/>
</dbReference>
<protein>
    <submittedName>
        <fullName evidence="1">Uncharacterized protein</fullName>
    </submittedName>
</protein>